<dbReference type="RefSeq" id="WP_133854416.1">
    <property type="nucleotide sequence ID" value="NZ_SNXZ01000014.1"/>
</dbReference>
<evidence type="ECO:0000313" key="5">
    <source>
        <dbReference type="Proteomes" id="UP000295444"/>
    </source>
</evidence>
<dbReference type="PANTHER" id="PTHR47128:SF2">
    <property type="entry name" value="PROTEIN HIGH CHLOROPHYLL FLUORESCENCE PHENOTYPE 244, CHLOROPLASTIC"/>
    <property type="match status" value="1"/>
</dbReference>
<comment type="caution">
    <text evidence="4">The sequence shown here is derived from an EMBL/GenBank/DDBJ whole genome shotgun (WGS) entry which is preliminary data.</text>
</comment>
<sequence length="240" mass="25331">MTTLVTGASGELGRVLVGQLGPAVRKMSRTARDGDGWVVADLKTGAGLAAAVDGVDTIVHCASSPSDDAEAVRNLIEAAPDVRHLIYISIVGIDEVPLPYYKAKLAAEKVIESSGVPHTILRATQFHTLLVRIFTAAAKLPVMPVPAIPDQPIAVSEVAVELAKLAGGEPAGRVPDLGGPETRPLPEFAKAFLAARGKRRPILPVRVPGRTFAAFRRGEHVGPSRGSITFEEYLRNPDTA</sequence>
<name>A0A4R6RR52_LABRH</name>
<dbReference type="AlphaFoldDB" id="A0A4R6RR52"/>
<keyword evidence="1" id="KW-0602">Photosynthesis</keyword>
<evidence type="ECO:0000256" key="2">
    <source>
        <dbReference type="ARBA" id="ARBA00023276"/>
    </source>
</evidence>
<dbReference type="Proteomes" id="UP000295444">
    <property type="component" value="Unassembled WGS sequence"/>
</dbReference>
<gene>
    <name evidence="4" type="ORF">EV186_11436</name>
</gene>
<dbReference type="InterPro" id="IPR016040">
    <property type="entry name" value="NAD(P)-bd_dom"/>
</dbReference>
<dbReference type="PANTHER" id="PTHR47128">
    <property type="match status" value="1"/>
</dbReference>
<dbReference type="Pfam" id="PF13460">
    <property type="entry name" value="NAD_binding_10"/>
    <property type="match status" value="1"/>
</dbReference>
<protein>
    <submittedName>
        <fullName evidence="4">Uncharacterized protein YbjT (DUF2867 family)</fullName>
    </submittedName>
</protein>
<evidence type="ECO:0000259" key="3">
    <source>
        <dbReference type="Pfam" id="PF13460"/>
    </source>
</evidence>
<accession>A0A4R6RR52</accession>
<evidence type="ECO:0000313" key="4">
    <source>
        <dbReference type="EMBL" id="TDP89212.1"/>
    </source>
</evidence>
<keyword evidence="2" id="KW-0604">Photosystem II</keyword>
<keyword evidence="5" id="KW-1185">Reference proteome</keyword>
<dbReference type="InterPro" id="IPR036291">
    <property type="entry name" value="NAD(P)-bd_dom_sf"/>
</dbReference>
<dbReference type="Gene3D" id="3.40.50.720">
    <property type="entry name" value="NAD(P)-binding Rossmann-like Domain"/>
    <property type="match status" value="1"/>
</dbReference>
<dbReference type="SUPFAM" id="SSF51735">
    <property type="entry name" value="NAD(P)-binding Rossmann-fold domains"/>
    <property type="match status" value="1"/>
</dbReference>
<dbReference type="InterPro" id="IPR044256">
    <property type="entry name" value="HCF244-like"/>
</dbReference>
<feature type="domain" description="NAD(P)-binding" evidence="3">
    <location>
        <begin position="7"/>
        <end position="126"/>
    </location>
</feature>
<reference evidence="4 5" key="1">
    <citation type="submission" date="2019-03" db="EMBL/GenBank/DDBJ databases">
        <title>Genomic Encyclopedia of Type Strains, Phase IV (KMG-IV): sequencing the most valuable type-strain genomes for metagenomic binning, comparative biology and taxonomic classification.</title>
        <authorList>
            <person name="Goeker M."/>
        </authorList>
    </citation>
    <scope>NUCLEOTIDE SEQUENCE [LARGE SCALE GENOMIC DNA]</scope>
    <source>
        <strain evidence="4 5">DSM 45361</strain>
    </source>
</reference>
<dbReference type="OrthoDB" id="9771302at2"/>
<evidence type="ECO:0000256" key="1">
    <source>
        <dbReference type="ARBA" id="ARBA00022531"/>
    </source>
</evidence>
<dbReference type="GO" id="GO:0009523">
    <property type="term" value="C:photosystem II"/>
    <property type="evidence" value="ECO:0007669"/>
    <property type="project" value="UniProtKB-KW"/>
</dbReference>
<dbReference type="EMBL" id="SNXZ01000014">
    <property type="protein sequence ID" value="TDP89212.1"/>
    <property type="molecule type" value="Genomic_DNA"/>
</dbReference>
<organism evidence="4 5">
    <name type="scientific">Labedaea rhizosphaerae</name>
    <dbReference type="NCBI Taxonomy" id="598644"/>
    <lineage>
        <taxon>Bacteria</taxon>
        <taxon>Bacillati</taxon>
        <taxon>Actinomycetota</taxon>
        <taxon>Actinomycetes</taxon>
        <taxon>Pseudonocardiales</taxon>
        <taxon>Pseudonocardiaceae</taxon>
        <taxon>Labedaea</taxon>
    </lineage>
</organism>
<dbReference type="GO" id="GO:0015979">
    <property type="term" value="P:photosynthesis"/>
    <property type="evidence" value="ECO:0007669"/>
    <property type="project" value="UniProtKB-KW"/>
</dbReference>
<proteinExistence type="predicted"/>